<dbReference type="Gene3D" id="3.30.450.20">
    <property type="entry name" value="PAS domain"/>
    <property type="match status" value="1"/>
</dbReference>
<organism evidence="8 9">
    <name type="scientific">Hoeflea ulvae</name>
    <dbReference type="NCBI Taxonomy" id="2983764"/>
    <lineage>
        <taxon>Bacteria</taxon>
        <taxon>Pseudomonadati</taxon>
        <taxon>Pseudomonadota</taxon>
        <taxon>Alphaproteobacteria</taxon>
        <taxon>Hyphomicrobiales</taxon>
        <taxon>Rhizobiaceae</taxon>
        <taxon>Hoeflea</taxon>
    </lineage>
</organism>
<dbReference type="Gene3D" id="1.10.287.130">
    <property type="match status" value="1"/>
</dbReference>
<evidence type="ECO:0000313" key="9">
    <source>
        <dbReference type="Proteomes" id="UP001081283"/>
    </source>
</evidence>
<keyword evidence="5" id="KW-0472">Membrane</keyword>
<dbReference type="SUPFAM" id="SSF47384">
    <property type="entry name" value="Homodimeric domain of signal transducing histidine kinase"/>
    <property type="match status" value="1"/>
</dbReference>
<evidence type="ECO:0000259" key="7">
    <source>
        <dbReference type="PROSITE" id="PS50113"/>
    </source>
</evidence>
<dbReference type="InterPro" id="IPR000014">
    <property type="entry name" value="PAS"/>
</dbReference>
<keyword evidence="9" id="KW-1185">Reference proteome</keyword>
<dbReference type="NCBIfam" id="TIGR00229">
    <property type="entry name" value="sensory_box"/>
    <property type="match status" value="1"/>
</dbReference>
<evidence type="ECO:0000256" key="3">
    <source>
        <dbReference type="ARBA" id="ARBA00022679"/>
    </source>
</evidence>
<evidence type="ECO:0000256" key="4">
    <source>
        <dbReference type="ARBA" id="ARBA00022777"/>
    </source>
</evidence>
<dbReference type="Pfam" id="PF02518">
    <property type="entry name" value="HATPase_c"/>
    <property type="match status" value="1"/>
</dbReference>
<dbReference type="Pfam" id="PF08448">
    <property type="entry name" value="PAS_4"/>
    <property type="match status" value="1"/>
</dbReference>
<dbReference type="EMBL" id="JAOVZQ010000001">
    <property type="protein sequence ID" value="MCY0094465.1"/>
    <property type="molecule type" value="Genomic_DNA"/>
</dbReference>
<dbReference type="InterPro" id="IPR003594">
    <property type="entry name" value="HATPase_dom"/>
</dbReference>
<dbReference type="Gene3D" id="3.30.565.10">
    <property type="entry name" value="Histidine kinase-like ATPase, C-terminal domain"/>
    <property type="match status" value="1"/>
</dbReference>
<dbReference type="PROSITE" id="PS50113">
    <property type="entry name" value="PAC"/>
    <property type="match status" value="1"/>
</dbReference>
<dbReference type="InterPro" id="IPR000700">
    <property type="entry name" value="PAS-assoc_C"/>
</dbReference>
<feature type="domain" description="Histidine kinase" evidence="6">
    <location>
        <begin position="150"/>
        <end position="354"/>
    </location>
</feature>
<reference evidence="8" key="1">
    <citation type="submission" date="2022-10" db="EMBL/GenBank/DDBJ databases">
        <title>Hoeflea sp. J2-29, isolated from marine algae.</title>
        <authorList>
            <person name="Kristyanto S."/>
            <person name="Kim J.M."/>
            <person name="Jeon C.O."/>
        </authorList>
    </citation>
    <scope>NUCLEOTIDE SEQUENCE</scope>
    <source>
        <strain evidence="8">J2-29</strain>
    </source>
</reference>
<comment type="caution">
    <text evidence="8">The sequence shown here is derived from an EMBL/GenBank/DDBJ whole genome shotgun (WGS) entry which is preliminary data.</text>
</comment>
<dbReference type="InterPro" id="IPR035965">
    <property type="entry name" value="PAS-like_dom_sf"/>
</dbReference>
<dbReference type="GO" id="GO:0016301">
    <property type="term" value="F:kinase activity"/>
    <property type="evidence" value="ECO:0007669"/>
    <property type="project" value="UniProtKB-KW"/>
</dbReference>
<name>A0ABT3YEZ5_9HYPH</name>
<dbReference type="InterPro" id="IPR050351">
    <property type="entry name" value="BphY/WalK/GraS-like"/>
</dbReference>
<proteinExistence type="predicted"/>
<dbReference type="SUPFAM" id="SSF55874">
    <property type="entry name" value="ATPase domain of HSP90 chaperone/DNA topoisomerase II/histidine kinase"/>
    <property type="match status" value="1"/>
</dbReference>
<dbReference type="PANTHER" id="PTHR42878:SF14">
    <property type="entry name" value="OSMOLARITY TWO-COMPONENT SYSTEM PROTEIN SSK1"/>
    <property type="match status" value="1"/>
</dbReference>
<comment type="catalytic activity">
    <reaction evidence="1">
        <text>ATP + protein L-histidine = ADP + protein N-phospho-L-histidine.</text>
        <dbReference type="EC" id="2.7.13.3"/>
    </reaction>
</comment>
<dbReference type="CDD" id="cd00130">
    <property type="entry name" value="PAS"/>
    <property type="match status" value="1"/>
</dbReference>
<sequence>MTDIRAEFELMMDQLCFPVFMIDVDAAGEFSFRALNAHHMAVTGLSNARVKGQKVRDVLPPRLAATITANYAKCVDSRAPYKYEELLNFETGEIWWLTTLSPVFDDRDVVVGVIGIAENITSYKERQFHALNSVVESKRLSEEISLFTGLAAHDLRGPLRQIRLVTELIEDGFVDMGDGKLELLTMVKQVSDTALEKLDEVLQHARSFMGETDTKTQVDFGHLCSDLVAILDPLSRIDVTYPDAHIVVESVALQVELRNILDNALKHASSKVLIELRTPETARRMLEIRVSDDGPGFTNPNDVIELMKSPPSDDRGFGLETVARLAMSRGGRVWMAEPEFGTGTTICWTIDAVLLDSAAGAAWDVPPQQA</sequence>
<dbReference type="InterPro" id="IPR036890">
    <property type="entry name" value="HATPase_C_sf"/>
</dbReference>
<dbReference type="Proteomes" id="UP001081283">
    <property type="component" value="Unassembled WGS sequence"/>
</dbReference>
<keyword evidence="3" id="KW-0808">Transferase</keyword>
<evidence type="ECO:0000256" key="2">
    <source>
        <dbReference type="ARBA" id="ARBA00012438"/>
    </source>
</evidence>
<dbReference type="InterPro" id="IPR036097">
    <property type="entry name" value="HisK_dim/P_sf"/>
</dbReference>
<dbReference type="InterPro" id="IPR013656">
    <property type="entry name" value="PAS_4"/>
</dbReference>
<dbReference type="PANTHER" id="PTHR42878">
    <property type="entry name" value="TWO-COMPONENT HISTIDINE KINASE"/>
    <property type="match status" value="1"/>
</dbReference>
<dbReference type="InterPro" id="IPR003661">
    <property type="entry name" value="HisK_dim/P_dom"/>
</dbReference>
<evidence type="ECO:0000313" key="8">
    <source>
        <dbReference type="EMBL" id="MCY0094465.1"/>
    </source>
</evidence>
<dbReference type="SMART" id="SM00387">
    <property type="entry name" value="HATPase_c"/>
    <property type="match status" value="1"/>
</dbReference>
<dbReference type="RefSeq" id="WP_267612415.1">
    <property type="nucleotide sequence ID" value="NZ_JAOVZQ010000001.1"/>
</dbReference>
<evidence type="ECO:0000259" key="6">
    <source>
        <dbReference type="PROSITE" id="PS50109"/>
    </source>
</evidence>
<dbReference type="SUPFAM" id="SSF55785">
    <property type="entry name" value="PYP-like sensor domain (PAS domain)"/>
    <property type="match status" value="1"/>
</dbReference>
<gene>
    <name evidence="8" type="ORF">OEG82_10575</name>
</gene>
<accession>A0ABT3YEZ5</accession>
<protein>
    <recommendedName>
        <fullName evidence="2">histidine kinase</fullName>
        <ecNumber evidence="2">2.7.13.3</ecNumber>
    </recommendedName>
</protein>
<feature type="domain" description="PAC" evidence="7">
    <location>
        <begin position="81"/>
        <end position="132"/>
    </location>
</feature>
<dbReference type="EC" id="2.7.13.3" evidence="2"/>
<dbReference type="PROSITE" id="PS50109">
    <property type="entry name" value="HIS_KIN"/>
    <property type="match status" value="1"/>
</dbReference>
<dbReference type="CDD" id="cd00082">
    <property type="entry name" value="HisKA"/>
    <property type="match status" value="1"/>
</dbReference>
<dbReference type="InterPro" id="IPR005467">
    <property type="entry name" value="His_kinase_dom"/>
</dbReference>
<evidence type="ECO:0000256" key="5">
    <source>
        <dbReference type="ARBA" id="ARBA00023136"/>
    </source>
</evidence>
<evidence type="ECO:0000256" key="1">
    <source>
        <dbReference type="ARBA" id="ARBA00000085"/>
    </source>
</evidence>
<keyword evidence="4 8" id="KW-0418">Kinase</keyword>